<name>A0AA89AHR3_9ASTE</name>
<dbReference type="PANTHER" id="PTHR36050">
    <property type="entry name" value="O-FUCOSYLTRANSFERASE 30"/>
    <property type="match status" value="1"/>
</dbReference>
<keyword evidence="2" id="KW-1185">Reference proteome</keyword>
<gene>
    <name evidence="1" type="ORF">RJ639_020990</name>
</gene>
<evidence type="ECO:0000313" key="1">
    <source>
        <dbReference type="EMBL" id="KAK3002041.1"/>
    </source>
</evidence>
<dbReference type="Proteomes" id="UP001188597">
    <property type="component" value="Unassembled WGS sequence"/>
</dbReference>
<comment type="caution">
    <text evidence="1">The sequence shown here is derived from an EMBL/GenBank/DDBJ whole genome shotgun (WGS) entry which is preliminary data.</text>
</comment>
<dbReference type="PANTHER" id="PTHR36050:SF1">
    <property type="entry name" value="O-FUCOSYLTRANSFERASE 30"/>
    <property type="match status" value="1"/>
</dbReference>
<dbReference type="EMBL" id="JAVXUP010002666">
    <property type="protein sequence ID" value="KAK3002041.1"/>
    <property type="molecule type" value="Genomic_DNA"/>
</dbReference>
<dbReference type="AlphaFoldDB" id="A0AA89AHR3"/>
<accession>A0AA89AHR3</accession>
<protein>
    <submittedName>
        <fullName evidence="1">Uncharacterized protein</fullName>
    </submittedName>
</protein>
<evidence type="ECO:0000313" key="2">
    <source>
        <dbReference type="Proteomes" id="UP001188597"/>
    </source>
</evidence>
<proteinExistence type="predicted"/>
<sequence>MADVIDISSVVSVSAVRVIDFRVFVSMWCHVNIESACNKDPDKESSFFESLRRCGSLLSGYDGDMNGCVHGLDEDCKTTVWTYQKDGEDGVLDSFQPDEQLKKKRKFSFVRKRRDIYKTLGPGSEAELATVLAFGSVFTASYKGSESHIDIHEAPSNQRIHSLIEKIQFLPFVPEITSAGKEFALQTIEAPFLCAQLRLLDGQFKNHWKSTFMGLKQKLESFQHQGPFPIHIFVMTDLPLGNWTRTYLGDLARDSGAFKLFSLREDDELVRITAKNLAAAGRRNFLSASKPFDGFEQHCHPRLLPDILLYIQETICHCASLGFVGTAGSTIAESIELIRKHGQTLLEMRVLWFANDDLNRFGHHLDGEENRLFRNKSKPVEGVLKMIGQWTKFRVLKSKFSDDGPSEAVASSALFFHSLALFLILFPLTPSINSLTSFSIFSAFTSPISMPTSHSLQMNLQFVSWSAKNGQQIIGTPDDKLSMVEFQPQCVKNPPTDGWSSTCSCGHQLAMNPLSLVTSTNSGGKIADSPTTRSVRTMPGKSLRRISFIPGIQSTTVSKYPFVR</sequence>
<organism evidence="1 2">
    <name type="scientific">Escallonia herrerae</name>
    <dbReference type="NCBI Taxonomy" id="1293975"/>
    <lineage>
        <taxon>Eukaryota</taxon>
        <taxon>Viridiplantae</taxon>
        <taxon>Streptophyta</taxon>
        <taxon>Embryophyta</taxon>
        <taxon>Tracheophyta</taxon>
        <taxon>Spermatophyta</taxon>
        <taxon>Magnoliopsida</taxon>
        <taxon>eudicotyledons</taxon>
        <taxon>Gunneridae</taxon>
        <taxon>Pentapetalae</taxon>
        <taxon>asterids</taxon>
        <taxon>campanulids</taxon>
        <taxon>Escalloniales</taxon>
        <taxon>Escalloniaceae</taxon>
        <taxon>Escallonia</taxon>
    </lineage>
</organism>
<reference evidence="1" key="1">
    <citation type="submission" date="2022-12" db="EMBL/GenBank/DDBJ databases">
        <title>Draft genome assemblies for two species of Escallonia (Escalloniales).</title>
        <authorList>
            <person name="Chanderbali A."/>
            <person name="Dervinis C."/>
            <person name="Anghel I."/>
            <person name="Soltis D."/>
            <person name="Soltis P."/>
            <person name="Zapata F."/>
        </authorList>
    </citation>
    <scope>NUCLEOTIDE SEQUENCE</scope>
    <source>
        <strain evidence="1">UCBG64.0493</strain>
        <tissue evidence="1">Leaf</tissue>
    </source>
</reference>